<evidence type="ECO:0000256" key="1">
    <source>
        <dbReference type="ARBA" id="ARBA00022723"/>
    </source>
</evidence>
<evidence type="ECO:0000313" key="3">
    <source>
        <dbReference type="EMBL" id="VAW42756.1"/>
    </source>
</evidence>
<accession>A0A3B0WDV7</accession>
<protein>
    <recommendedName>
        <fullName evidence="2">Fumarylacetoacetase-like C-terminal domain-containing protein</fullName>
    </recommendedName>
</protein>
<dbReference type="Gene3D" id="3.90.850.10">
    <property type="entry name" value="Fumarylacetoacetase-like, C-terminal domain"/>
    <property type="match status" value="1"/>
</dbReference>
<dbReference type="SUPFAM" id="SSF56529">
    <property type="entry name" value="FAH"/>
    <property type="match status" value="1"/>
</dbReference>
<dbReference type="PANTHER" id="PTHR11820:SF114">
    <property type="entry name" value="4-HYDROXYPHENYLACETATE CATABOLISM PROTEIN"/>
    <property type="match status" value="1"/>
</dbReference>
<dbReference type="GO" id="GO:0008704">
    <property type="term" value="F:5-carboxymethyl-2-hydroxymuconate delta-isomerase activity"/>
    <property type="evidence" value="ECO:0007669"/>
    <property type="project" value="InterPro"/>
</dbReference>
<name>A0A3B0WDV7_9ZZZZ</name>
<organism evidence="3">
    <name type="scientific">hydrothermal vent metagenome</name>
    <dbReference type="NCBI Taxonomy" id="652676"/>
    <lineage>
        <taxon>unclassified sequences</taxon>
        <taxon>metagenomes</taxon>
        <taxon>ecological metagenomes</taxon>
    </lineage>
</organism>
<dbReference type="GO" id="GO:0046872">
    <property type="term" value="F:metal ion binding"/>
    <property type="evidence" value="ECO:0007669"/>
    <property type="project" value="UniProtKB-KW"/>
</dbReference>
<feature type="domain" description="Fumarylacetoacetase-like C-terminal" evidence="2">
    <location>
        <begin position="47"/>
        <end position="242"/>
    </location>
</feature>
<sequence>MKLARFAYNGQIHEAIYKNEQLWVGNVAYNPDDVMWLPPVDVRGNTAIGVALGYADHADELKLDVPEYPLLFHKLPNTFIGHKAKVIRPDVEYMHYEGELVVVMGQNCRNVSADEALSYVYGYTVGNECTVRDFVGNYYRPPVKAKGFDTFGPMGPVLVTADNIDPTNTEVRTTVNGELKQQGNTKHLRHSVAELIAYISEFKTMQRGDIIYTGTPKGLSHVYVGDVMRVEIDGIGVLENEVIAG</sequence>
<dbReference type="InterPro" id="IPR036663">
    <property type="entry name" value="Fumarylacetoacetase_C_sf"/>
</dbReference>
<dbReference type="InterPro" id="IPR011234">
    <property type="entry name" value="Fumarylacetoacetase-like_C"/>
</dbReference>
<dbReference type="EMBL" id="UOEU01000949">
    <property type="protein sequence ID" value="VAW42756.1"/>
    <property type="molecule type" value="Genomic_DNA"/>
</dbReference>
<proteinExistence type="predicted"/>
<dbReference type="AlphaFoldDB" id="A0A3B0WDV7"/>
<gene>
    <name evidence="3" type="ORF">MNBD_CHLOROFLEXI01-2874</name>
</gene>
<dbReference type="GO" id="GO:1901023">
    <property type="term" value="P:4-hydroxyphenylacetate catabolic process"/>
    <property type="evidence" value="ECO:0007669"/>
    <property type="project" value="InterPro"/>
</dbReference>
<dbReference type="InterPro" id="IPR012684">
    <property type="entry name" value="HPA_isomer/decarb_C"/>
</dbReference>
<dbReference type="Gene3D" id="2.30.30.370">
    <property type="entry name" value="FAH"/>
    <property type="match status" value="1"/>
</dbReference>
<reference evidence="3" key="1">
    <citation type="submission" date="2018-06" db="EMBL/GenBank/DDBJ databases">
        <authorList>
            <person name="Zhirakovskaya E."/>
        </authorList>
    </citation>
    <scope>NUCLEOTIDE SEQUENCE</scope>
</reference>
<dbReference type="Pfam" id="PF01557">
    <property type="entry name" value="FAA_hydrolase"/>
    <property type="match status" value="1"/>
</dbReference>
<dbReference type="PANTHER" id="PTHR11820">
    <property type="entry name" value="ACYLPYRUVASE"/>
    <property type="match status" value="1"/>
</dbReference>
<evidence type="ECO:0000259" key="2">
    <source>
        <dbReference type="Pfam" id="PF01557"/>
    </source>
</evidence>
<dbReference type="NCBIfam" id="TIGR02303">
    <property type="entry name" value="HpaG-C-term"/>
    <property type="match status" value="1"/>
</dbReference>
<keyword evidence="1" id="KW-0479">Metal-binding</keyword>
<dbReference type="GO" id="GO:0018800">
    <property type="term" value="F:5-oxopent-3-ene-1,2,5-tricarboxylate decarboxylase activity"/>
    <property type="evidence" value="ECO:0007669"/>
    <property type="project" value="InterPro"/>
</dbReference>